<evidence type="ECO:0000313" key="3">
    <source>
        <dbReference type="Proteomes" id="UP001597233"/>
    </source>
</evidence>
<dbReference type="InterPro" id="IPR025983">
    <property type="entry name" value="Cys_rich_CPCC"/>
</dbReference>
<feature type="domain" description="Cysteine-rich CPCC" evidence="1">
    <location>
        <begin position="75"/>
        <end position="126"/>
    </location>
</feature>
<dbReference type="Pfam" id="PF14206">
    <property type="entry name" value="Cys_rich_CPCC"/>
    <property type="match status" value="1"/>
</dbReference>
<dbReference type="EMBL" id="JBHUEH010000016">
    <property type="protein sequence ID" value="MFD1886469.1"/>
    <property type="molecule type" value="Genomic_DNA"/>
</dbReference>
<protein>
    <submittedName>
        <fullName evidence="2">CPCC family cysteine-rich protein</fullName>
    </submittedName>
</protein>
<accession>A0ABW4RL66</accession>
<evidence type="ECO:0000313" key="2">
    <source>
        <dbReference type="EMBL" id="MFD1886469.1"/>
    </source>
</evidence>
<dbReference type="RefSeq" id="WP_371834065.1">
    <property type="nucleotide sequence ID" value="NZ_JBCGUH010000006.1"/>
</dbReference>
<organism evidence="2 3">
    <name type="scientific">Paenibacillus wenxiniae</name>
    <dbReference type="NCBI Taxonomy" id="1636843"/>
    <lineage>
        <taxon>Bacteria</taxon>
        <taxon>Bacillati</taxon>
        <taxon>Bacillota</taxon>
        <taxon>Bacilli</taxon>
        <taxon>Bacillales</taxon>
        <taxon>Paenibacillaceae</taxon>
        <taxon>Paenibacillus</taxon>
    </lineage>
</organism>
<sequence>MKNISREHAVQFISSLRNLVEKEMEVSTYIQGFPEKDLEMDEDDFKGVSNGFLSEIIYFMTGRKVEVIGEVENLFPCPCCGFKTLTERYDKNAGTGYEICSYCTWEDDGTVDPHAYRSINKGSMIDYRNEMYRNPNKYDTSKWIKTEKE</sequence>
<reference evidence="3" key="1">
    <citation type="journal article" date="2019" name="Int. J. Syst. Evol. Microbiol.">
        <title>The Global Catalogue of Microorganisms (GCM) 10K type strain sequencing project: providing services to taxonomists for standard genome sequencing and annotation.</title>
        <authorList>
            <consortium name="The Broad Institute Genomics Platform"/>
            <consortium name="The Broad Institute Genome Sequencing Center for Infectious Disease"/>
            <person name="Wu L."/>
            <person name="Ma J."/>
        </authorList>
    </citation>
    <scope>NUCLEOTIDE SEQUENCE [LARGE SCALE GENOMIC DNA]</scope>
    <source>
        <strain evidence="3">CCUG 54950</strain>
    </source>
</reference>
<comment type="caution">
    <text evidence="2">The sequence shown here is derived from an EMBL/GenBank/DDBJ whole genome shotgun (WGS) entry which is preliminary data.</text>
</comment>
<proteinExistence type="predicted"/>
<evidence type="ECO:0000259" key="1">
    <source>
        <dbReference type="Pfam" id="PF14206"/>
    </source>
</evidence>
<keyword evidence="3" id="KW-1185">Reference proteome</keyword>
<name>A0ABW4RL66_9BACL</name>
<dbReference type="Proteomes" id="UP001597233">
    <property type="component" value="Unassembled WGS sequence"/>
</dbReference>
<gene>
    <name evidence="2" type="ORF">ACFSC9_13155</name>
</gene>